<keyword evidence="2" id="KW-0670">Pyruvate</keyword>
<dbReference type="RefSeq" id="WP_106326312.1">
    <property type="nucleotide sequence ID" value="NZ_BOMO01000065.1"/>
</dbReference>
<dbReference type="GO" id="GO:0046872">
    <property type="term" value="F:metal ion binding"/>
    <property type="evidence" value="ECO:0007669"/>
    <property type="project" value="InterPro"/>
</dbReference>
<evidence type="ECO:0000313" key="2">
    <source>
        <dbReference type="EMBL" id="PRX16746.1"/>
    </source>
</evidence>
<gene>
    <name evidence="2" type="ORF">CLV67_11877</name>
</gene>
<feature type="domain" description="Mycothiol-dependent maleylpyruvate isomerase metal-binding" evidence="1">
    <location>
        <begin position="15"/>
        <end position="158"/>
    </location>
</feature>
<evidence type="ECO:0000259" key="1">
    <source>
        <dbReference type="Pfam" id="PF11716"/>
    </source>
</evidence>
<dbReference type="AlphaFoldDB" id="A0A2T0K1Q5"/>
<proteinExistence type="predicted"/>
<dbReference type="EMBL" id="PVMZ01000018">
    <property type="protein sequence ID" value="PRX16746.1"/>
    <property type="molecule type" value="Genomic_DNA"/>
</dbReference>
<name>A0A2T0K1Q5_9ACTN</name>
<keyword evidence="3" id="KW-1185">Reference proteome</keyword>
<dbReference type="GO" id="GO:0016853">
    <property type="term" value="F:isomerase activity"/>
    <property type="evidence" value="ECO:0007669"/>
    <property type="project" value="UniProtKB-KW"/>
</dbReference>
<protein>
    <submittedName>
        <fullName evidence="2">Mycothiol maleylpyruvate isomerase-like protein</fullName>
    </submittedName>
</protein>
<dbReference type="OrthoDB" id="3213216at2"/>
<evidence type="ECO:0000313" key="3">
    <source>
        <dbReference type="Proteomes" id="UP000239415"/>
    </source>
</evidence>
<dbReference type="Gene3D" id="1.20.120.450">
    <property type="entry name" value="dinb family like domain"/>
    <property type="match status" value="1"/>
</dbReference>
<comment type="caution">
    <text evidence="2">The sequence shown here is derived from an EMBL/GenBank/DDBJ whole genome shotgun (WGS) entry which is preliminary data.</text>
</comment>
<dbReference type="Pfam" id="PF11716">
    <property type="entry name" value="MDMPI_N"/>
    <property type="match status" value="1"/>
</dbReference>
<organism evidence="2 3">
    <name type="scientific">Actinoplanes italicus</name>
    <dbReference type="NCBI Taxonomy" id="113567"/>
    <lineage>
        <taxon>Bacteria</taxon>
        <taxon>Bacillati</taxon>
        <taxon>Actinomycetota</taxon>
        <taxon>Actinomycetes</taxon>
        <taxon>Micromonosporales</taxon>
        <taxon>Micromonosporaceae</taxon>
        <taxon>Actinoplanes</taxon>
    </lineage>
</organism>
<dbReference type="InterPro" id="IPR034660">
    <property type="entry name" value="DinB/YfiT-like"/>
</dbReference>
<dbReference type="InterPro" id="IPR024344">
    <property type="entry name" value="MDMPI_metal-binding"/>
</dbReference>
<accession>A0A2T0K1Q5</accession>
<dbReference type="Proteomes" id="UP000239415">
    <property type="component" value="Unassembled WGS sequence"/>
</dbReference>
<dbReference type="SUPFAM" id="SSF109854">
    <property type="entry name" value="DinB/YfiT-like putative metalloenzymes"/>
    <property type="match status" value="1"/>
</dbReference>
<keyword evidence="2" id="KW-0413">Isomerase</keyword>
<reference evidence="2 3" key="1">
    <citation type="submission" date="2018-03" db="EMBL/GenBank/DDBJ databases">
        <title>Genomic Encyclopedia of Archaeal and Bacterial Type Strains, Phase II (KMG-II): from individual species to whole genera.</title>
        <authorList>
            <person name="Goeker M."/>
        </authorList>
    </citation>
    <scope>NUCLEOTIDE SEQUENCE [LARGE SCALE GENOMIC DNA]</scope>
    <source>
        <strain evidence="2 3">DSM 43146</strain>
    </source>
</reference>
<sequence>MVRRDYLDLAAGVVTLLAEPAVERSWTSDSALRGFRVCGLAGHLASQVTVVAAVLDAEPPGAAPISLLDHYARSTWTDGDIGSDLNTGIRLAGEQAAAVGLPALRAQVEEALTSLRRRLAEQPAGRVVVLPFGPWALTLDDFLATRMLEIAVHSDDLAVSVGVETPALPPRAEQTVLELLCRWSAARHGGTAVLRALSRSERATGIAAL</sequence>